<dbReference type="InterPro" id="IPR036890">
    <property type="entry name" value="HATPase_C_sf"/>
</dbReference>
<evidence type="ECO:0000256" key="7">
    <source>
        <dbReference type="ARBA" id="ARBA00023012"/>
    </source>
</evidence>
<keyword evidence="4" id="KW-0597">Phosphoprotein</keyword>
<keyword evidence="13" id="KW-1185">Reference proteome</keyword>
<dbReference type="CDD" id="cd00082">
    <property type="entry name" value="HisKA"/>
    <property type="match status" value="1"/>
</dbReference>
<dbReference type="PROSITE" id="PS50109">
    <property type="entry name" value="HIS_KIN"/>
    <property type="match status" value="1"/>
</dbReference>
<gene>
    <name evidence="12" type="ORF">BBK82_33650</name>
</gene>
<dbReference type="Gene3D" id="3.40.50.2300">
    <property type="match status" value="1"/>
</dbReference>
<feature type="domain" description="Response regulatory" evidence="11">
    <location>
        <begin position="451"/>
        <end position="567"/>
    </location>
</feature>
<comment type="subcellular location">
    <subcellularLocation>
        <location evidence="2">Cell membrane</location>
    </subcellularLocation>
</comment>
<dbReference type="SMART" id="SM00387">
    <property type="entry name" value="HATPase_c"/>
    <property type="match status" value="1"/>
</dbReference>
<feature type="coiled-coil region" evidence="9">
    <location>
        <begin position="137"/>
        <end position="199"/>
    </location>
</feature>
<dbReference type="PANTHER" id="PTHR43047">
    <property type="entry name" value="TWO-COMPONENT HISTIDINE PROTEIN KINASE"/>
    <property type="match status" value="1"/>
</dbReference>
<evidence type="ECO:0000256" key="2">
    <source>
        <dbReference type="ARBA" id="ARBA00004236"/>
    </source>
</evidence>
<dbReference type="Pfam" id="PF00512">
    <property type="entry name" value="HisKA"/>
    <property type="match status" value="1"/>
</dbReference>
<feature type="domain" description="Histidine kinase" evidence="10">
    <location>
        <begin position="220"/>
        <end position="440"/>
    </location>
</feature>
<dbReference type="InterPro" id="IPR036097">
    <property type="entry name" value="HisK_dim/P_sf"/>
</dbReference>
<evidence type="ECO:0000259" key="10">
    <source>
        <dbReference type="PROSITE" id="PS50109"/>
    </source>
</evidence>
<dbReference type="SUPFAM" id="SSF52172">
    <property type="entry name" value="CheY-like"/>
    <property type="match status" value="1"/>
</dbReference>
<dbReference type="PANTHER" id="PTHR43047:SF72">
    <property type="entry name" value="OSMOSENSING HISTIDINE PROTEIN KINASE SLN1"/>
    <property type="match status" value="1"/>
</dbReference>
<dbReference type="CDD" id="cd00156">
    <property type="entry name" value="REC"/>
    <property type="match status" value="1"/>
</dbReference>
<keyword evidence="5" id="KW-0808">Transferase</keyword>
<dbReference type="CDD" id="cd16922">
    <property type="entry name" value="HATPase_EvgS-ArcB-TorS-like"/>
    <property type="match status" value="1"/>
</dbReference>
<dbReference type="Gene3D" id="3.30.565.10">
    <property type="entry name" value="Histidine kinase-like ATPase, C-terminal domain"/>
    <property type="match status" value="1"/>
</dbReference>
<dbReference type="Pfam" id="PF00072">
    <property type="entry name" value="Response_reg"/>
    <property type="match status" value="1"/>
</dbReference>
<name>A0A1B2HRC4_9PSEU</name>
<comment type="caution">
    <text evidence="8">Lacks conserved residue(s) required for the propagation of feature annotation.</text>
</comment>
<keyword evidence="6 12" id="KW-0418">Kinase</keyword>
<evidence type="ECO:0000256" key="3">
    <source>
        <dbReference type="ARBA" id="ARBA00012438"/>
    </source>
</evidence>
<sequence length="576" mass="61650">MTTTELLRLVVGDERDVFPLRQRGREVAAAVGLDGQNQIRMATALSDVGRELVRQGVGTTAVFRLRRGPGAALLVELTWPAGAVTGSGPGWDTARRLMDELLVTATGVTLLKNVHHAVSVDEDLLRGLRESTGTSALDELRAQNQELLDTLENLETKGKELERLNAELEETNRGVVALYQELSDELEQTNQGVVALYAELDAKSAELRDAAAARIRFWSNISHELRAPINSVVGLTRLLNAPGGDPMTDDQRHHVDLINESAATLLALVNELLDTAKAESGSLQPRMAPVALDYVLTQLRSAVRPMLRSGDVELVVDPVEELPPLVTDETMLVRILRNVLSNAVKFTARGEIRFTAEAGPGPDEIRFAVTDTGIGIPPDEQPKVFEEFYQVPNALQAGASGTGLGLSYARKLAEILDGTLTLSSTPGVGTEVVLTLPTAADELVQPAPVACALIADGDEEGRRQLRDALAGLATEVVETADGRSALNLAKSRQPDLVLVNASAPLMSGSAVLSVLRLDPELRNVPVVIVAGDDPGGLARSVHGLGAAMLHEARISPETVGRAVRDAQLTARRTERR</sequence>
<evidence type="ECO:0000313" key="13">
    <source>
        <dbReference type="Proteomes" id="UP000093053"/>
    </source>
</evidence>
<reference evidence="12 13" key="1">
    <citation type="submission" date="2016-07" db="EMBL/GenBank/DDBJ databases">
        <title>Complete genome sequence of the Lentzea guizhouensis DHS C013.</title>
        <authorList>
            <person name="Cao C."/>
        </authorList>
    </citation>
    <scope>NUCLEOTIDE SEQUENCE [LARGE SCALE GENOMIC DNA]</scope>
    <source>
        <strain evidence="12 13">DHS C013</strain>
    </source>
</reference>
<evidence type="ECO:0000256" key="6">
    <source>
        <dbReference type="ARBA" id="ARBA00022777"/>
    </source>
</evidence>
<keyword evidence="7" id="KW-0902">Two-component regulatory system</keyword>
<dbReference type="EMBL" id="CP016793">
    <property type="protein sequence ID" value="ANZ40245.1"/>
    <property type="molecule type" value="Genomic_DNA"/>
</dbReference>
<evidence type="ECO:0000313" key="12">
    <source>
        <dbReference type="EMBL" id="ANZ40245.1"/>
    </source>
</evidence>
<evidence type="ECO:0000256" key="1">
    <source>
        <dbReference type="ARBA" id="ARBA00000085"/>
    </source>
</evidence>
<dbReference type="Gene3D" id="1.10.287.130">
    <property type="match status" value="1"/>
</dbReference>
<proteinExistence type="predicted"/>
<evidence type="ECO:0000256" key="8">
    <source>
        <dbReference type="PROSITE-ProRule" id="PRU00169"/>
    </source>
</evidence>
<dbReference type="GO" id="GO:0009927">
    <property type="term" value="F:histidine phosphotransfer kinase activity"/>
    <property type="evidence" value="ECO:0007669"/>
    <property type="project" value="TreeGrafter"/>
</dbReference>
<dbReference type="EC" id="2.7.13.3" evidence="3"/>
<dbReference type="Proteomes" id="UP000093053">
    <property type="component" value="Chromosome"/>
</dbReference>
<evidence type="ECO:0000256" key="5">
    <source>
        <dbReference type="ARBA" id="ARBA00022679"/>
    </source>
</evidence>
<dbReference type="SMART" id="SM00388">
    <property type="entry name" value="HisKA"/>
    <property type="match status" value="1"/>
</dbReference>
<dbReference type="InterPro" id="IPR003594">
    <property type="entry name" value="HATPase_dom"/>
</dbReference>
<dbReference type="OrthoDB" id="340764at2"/>
<dbReference type="PROSITE" id="PS50110">
    <property type="entry name" value="RESPONSE_REGULATORY"/>
    <property type="match status" value="1"/>
</dbReference>
<dbReference type="InterPro" id="IPR003661">
    <property type="entry name" value="HisK_dim/P_dom"/>
</dbReference>
<dbReference type="InterPro" id="IPR011006">
    <property type="entry name" value="CheY-like_superfamily"/>
</dbReference>
<dbReference type="GO" id="GO:0000155">
    <property type="term" value="F:phosphorelay sensor kinase activity"/>
    <property type="evidence" value="ECO:0007669"/>
    <property type="project" value="InterPro"/>
</dbReference>
<organism evidence="12 13">
    <name type="scientific">Lentzea guizhouensis</name>
    <dbReference type="NCBI Taxonomy" id="1586287"/>
    <lineage>
        <taxon>Bacteria</taxon>
        <taxon>Bacillati</taxon>
        <taxon>Actinomycetota</taxon>
        <taxon>Actinomycetes</taxon>
        <taxon>Pseudonocardiales</taxon>
        <taxon>Pseudonocardiaceae</taxon>
        <taxon>Lentzea</taxon>
    </lineage>
</organism>
<dbReference type="AlphaFoldDB" id="A0A1B2HRC4"/>
<dbReference type="Pfam" id="PF02518">
    <property type="entry name" value="HATPase_c"/>
    <property type="match status" value="1"/>
</dbReference>
<accession>A0A1B2HRC4</accession>
<dbReference type="SUPFAM" id="SSF47384">
    <property type="entry name" value="Homodimeric domain of signal transducing histidine kinase"/>
    <property type="match status" value="1"/>
</dbReference>
<dbReference type="InterPro" id="IPR005467">
    <property type="entry name" value="His_kinase_dom"/>
</dbReference>
<evidence type="ECO:0000259" key="11">
    <source>
        <dbReference type="PROSITE" id="PS50110"/>
    </source>
</evidence>
<dbReference type="InterPro" id="IPR004358">
    <property type="entry name" value="Sig_transdc_His_kin-like_C"/>
</dbReference>
<dbReference type="SUPFAM" id="SSF55874">
    <property type="entry name" value="ATPase domain of HSP90 chaperone/DNA topoisomerase II/histidine kinase"/>
    <property type="match status" value="1"/>
</dbReference>
<protein>
    <recommendedName>
        <fullName evidence="3">histidine kinase</fullName>
        <ecNumber evidence="3">2.7.13.3</ecNumber>
    </recommendedName>
</protein>
<dbReference type="PRINTS" id="PR00344">
    <property type="entry name" value="BCTRLSENSOR"/>
</dbReference>
<dbReference type="InterPro" id="IPR001789">
    <property type="entry name" value="Sig_transdc_resp-reg_receiver"/>
</dbReference>
<evidence type="ECO:0000256" key="4">
    <source>
        <dbReference type="ARBA" id="ARBA00022553"/>
    </source>
</evidence>
<evidence type="ECO:0000256" key="9">
    <source>
        <dbReference type="SAM" id="Coils"/>
    </source>
</evidence>
<dbReference type="KEGG" id="led:BBK82_33650"/>
<comment type="catalytic activity">
    <reaction evidence="1">
        <text>ATP + protein L-histidine = ADP + protein N-phospho-L-histidine.</text>
        <dbReference type="EC" id="2.7.13.3"/>
    </reaction>
</comment>
<dbReference type="STRING" id="1586287.BBK82_33650"/>
<dbReference type="GO" id="GO:0005886">
    <property type="term" value="C:plasma membrane"/>
    <property type="evidence" value="ECO:0007669"/>
    <property type="project" value="UniProtKB-SubCell"/>
</dbReference>
<keyword evidence="9" id="KW-0175">Coiled coil</keyword>